<feature type="transmembrane region" description="Helical" evidence="1">
    <location>
        <begin position="208"/>
        <end position="229"/>
    </location>
</feature>
<feature type="transmembrane region" description="Helical" evidence="1">
    <location>
        <begin position="152"/>
        <end position="169"/>
    </location>
</feature>
<feature type="transmembrane region" description="Helical" evidence="1">
    <location>
        <begin position="241"/>
        <end position="264"/>
    </location>
</feature>
<protein>
    <recommendedName>
        <fullName evidence="2">Phosphatidic acid phosphatase type 2/haloperoxidase domain-containing protein</fullName>
    </recommendedName>
</protein>
<accession>A0ABN2TQV0</accession>
<feature type="transmembrane region" description="Helical" evidence="1">
    <location>
        <begin position="176"/>
        <end position="196"/>
    </location>
</feature>
<evidence type="ECO:0000313" key="3">
    <source>
        <dbReference type="EMBL" id="GAA2017696.1"/>
    </source>
</evidence>
<dbReference type="Pfam" id="PF01569">
    <property type="entry name" value="PAP2"/>
    <property type="match status" value="1"/>
</dbReference>
<name>A0ABN2TQV0_9ACTN</name>
<gene>
    <name evidence="3" type="ORF">GCM10009839_11970</name>
</gene>
<dbReference type="EMBL" id="BAAAQN010000005">
    <property type="protein sequence ID" value="GAA2017696.1"/>
    <property type="molecule type" value="Genomic_DNA"/>
</dbReference>
<evidence type="ECO:0000259" key="2">
    <source>
        <dbReference type="Pfam" id="PF01569"/>
    </source>
</evidence>
<feature type="transmembrane region" description="Helical" evidence="1">
    <location>
        <begin position="76"/>
        <end position="98"/>
    </location>
</feature>
<evidence type="ECO:0000256" key="1">
    <source>
        <dbReference type="SAM" id="Phobius"/>
    </source>
</evidence>
<dbReference type="Gene3D" id="1.20.144.10">
    <property type="entry name" value="Phosphatidic acid phosphatase type 2/haloperoxidase"/>
    <property type="match status" value="1"/>
</dbReference>
<feature type="domain" description="Phosphatidic acid phosphatase type 2/haloperoxidase" evidence="2">
    <location>
        <begin position="103"/>
        <end position="219"/>
    </location>
</feature>
<feature type="transmembrane region" description="Helical" evidence="1">
    <location>
        <begin position="22"/>
        <end position="44"/>
    </location>
</feature>
<evidence type="ECO:0000313" key="4">
    <source>
        <dbReference type="Proteomes" id="UP001500751"/>
    </source>
</evidence>
<organism evidence="3 4">
    <name type="scientific">Catenulispora yoronensis</name>
    <dbReference type="NCBI Taxonomy" id="450799"/>
    <lineage>
        <taxon>Bacteria</taxon>
        <taxon>Bacillati</taxon>
        <taxon>Actinomycetota</taxon>
        <taxon>Actinomycetes</taxon>
        <taxon>Catenulisporales</taxon>
        <taxon>Catenulisporaceae</taxon>
        <taxon>Catenulispora</taxon>
    </lineage>
</organism>
<keyword evidence="1" id="KW-0472">Membrane</keyword>
<feature type="transmembrane region" description="Helical" evidence="1">
    <location>
        <begin position="276"/>
        <end position="299"/>
    </location>
</feature>
<dbReference type="Proteomes" id="UP001500751">
    <property type="component" value="Unassembled WGS sequence"/>
</dbReference>
<dbReference type="InterPro" id="IPR036938">
    <property type="entry name" value="PAP2/HPO_sf"/>
</dbReference>
<feature type="transmembrane region" description="Helical" evidence="1">
    <location>
        <begin position="103"/>
        <end position="122"/>
    </location>
</feature>
<dbReference type="InterPro" id="IPR000326">
    <property type="entry name" value="PAP2/HPO"/>
</dbReference>
<sequence length="319" mass="32985">MLYQPALAVDRRTTTVGSRRELCARLLAVAAVAFAGVFVVYLLAVRTRWGPGFEDSALAGARQHRGGTWYGDADRWLNRITAESFALSLAVIAAVGLVRRRRLLALCGVLTAAGAVVGARLLKGALPGRPQLGPAGGAAHAASQAPNTLPSGHTAAAMGLFFAALIVVSRRWYVPVTLLALPGAAVSGAATVAAHWHRLSDAVAADLLALAVGLAGLAAVAQLGLVLPTRSRVRSRLGPRLMYIFLVCVATAALAVGAAFTLRYHGAATVPARDEAAYWAAQSYAVGAAVACAGAMLAVCRRLESAGRWPARGLTILDP</sequence>
<keyword evidence="1" id="KW-0812">Transmembrane</keyword>
<dbReference type="RefSeq" id="WP_344664481.1">
    <property type="nucleotide sequence ID" value="NZ_BAAAQN010000005.1"/>
</dbReference>
<reference evidence="3 4" key="1">
    <citation type="journal article" date="2019" name="Int. J. Syst. Evol. Microbiol.">
        <title>The Global Catalogue of Microorganisms (GCM) 10K type strain sequencing project: providing services to taxonomists for standard genome sequencing and annotation.</title>
        <authorList>
            <consortium name="The Broad Institute Genomics Platform"/>
            <consortium name="The Broad Institute Genome Sequencing Center for Infectious Disease"/>
            <person name="Wu L."/>
            <person name="Ma J."/>
        </authorList>
    </citation>
    <scope>NUCLEOTIDE SEQUENCE [LARGE SCALE GENOMIC DNA]</scope>
    <source>
        <strain evidence="3 4">JCM 16014</strain>
    </source>
</reference>
<proteinExistence type="predicted"/>
<keyword evidence="1" id="KW-1133">Transmembrane helix</keyword>
<comment type="caution">
    <text evidence="3">The sequence shown here is derived from an EMBL/GenBank/DDBJ whole genome shotgun (WGS) entry which is preliminary data.</text>
</comment>
<dbReference type="SUPFAM" id="SSF48317">
    <property type="entry name" value="Acid phosphatase/Vanadium-dependent haloperoxidase"/>
    <property type="match status" value="1"/>
</dbReference>
<keyword evidence="4" id="KW-1185">Reference proteome</keyword>